<reference evidence="3 4" key="1">
    <citation type="submission" date="2014-09" db="EMBL/GenBank/DDBJ databases">
        <title>Butyrate-producing bacteria isolated from human gut.</title>
        <authorList>
            <person name="Zhang Q."/>
            <person name="Zhao L."/>
        </authorList>
    </citation>
    <scope>NUCLEOTIDE SEQUENCE [LARGE SCALE GENOMIC DNA]</scope>
    <source>
        <strain evidence="3 4">21</strain>
    </source>
</reference>
<evidence type="ECO:0000313" key="4">
    <source>
        <dbReference type="Proteomes" id="UP000245288"/>
    </source>
</evidence>
<dbReference type="Gene3D" id="2.60.40.3050">
    <property type="match status" value="1"/>
</dbReference>
<proteinExistence type="predicted"/>
<feature type="transmembrane region" description="Helical" evidence="1">
    <location>
        <begin position="30"/>
        <end position="51"/>
    </location>
</feature>
<dbReference type="Proteomes" id="UP000245288">
    <property type="component" value="Unassembled WGS sequence"/>
</dbReference>
<keyword evidence="1" id="KW-0812">Transmembrane</keyword>
<keyword evidence="1" id="KW-1133">Transmembrane helix</keyword>
<protein>
    <recommendedName>
        <fullName evidence="2">Streptococcal pilin isopeptide linkage domain-containing protein</fullName>
    </recommendedName>
</protein>
<evidence type="ECO:0000313" key="3">
    <source>
        <dbReference type="EMBL" id="PWE86077.1"/>
    </source>
</evidence>
<dbReference type="InterPro" id="IPR038174">
    <property type="entry name" value="Strep_pil_link_sf"/>
</dbReference>
<dbReference type="NCBIfam" id="TIGR03786">
    <property type="entry name" value="strep_pil_rpt"/>
    <property type="match status" value="1"/>
</dbReference>
<name>A0A2V1JMU5_EUBRA</name>
<organism evidence="3 4">
    <name type="scientific">Eubacterium ramulus</name>
    <dbReference type="NCBI Taxonomy" id="39490"/>
    <lineage>
        <taxon>Bacteria</taxon>
        <taxon>Bacillati</taxon>
        <taxon>Bacillota</taxon>
        <taxon>Clostridia</taxon>
        <taxon>Eubacteriales</taxon>
        <taxon>Eubacteriaceae</taxon>
        <taxon>Eubacterium</taxon>
    </lineage>
</organism>
<feature type="transmembrane region" description="Helical" evidence="1">
    <location>
        <begin position="219"/>
        <end position="238"/>
    </location>
</feature>
<feature type="domain" description="Streptococcal pilin isopeptide linkage" evidence="2">
    <location>
        <begin position="67"/>
        <end position="182"/>
    </location>
</feature>
<comment type="caution">
    <text evidence="3">The sequence shown here is derived from an EMBL/GenBank/DDBJ whole genome shotgun (WGS) entry which is preliminary data.</text>
</comment>
<accession>A0A2V1JMU5</accession>
<gene>
    <name evidence="3" type="ORF">LG34_12020</name>
</gene>
<dbReference type="Pfam" id="PF12892">
    <property type="entry name" value="FctA"/>
    <property type="match status" value="1"/>
</dbReference>
<evidence type="ECO:0000259" key="2">
    <source>
        <dbReference type="Pfam" id="PF12892"/>
    </source>
</evidence>
<sequence>MKQKNVQKDNVNGTGNLVVEKIVESKKGGIFVLAMVLLFWCALLFALPAMAAEKTCAVSIPVSVKMTGNGSDSQTQKNPAFTVVMEAADGRTDLPMPEQNQIQIGATGSGTFDSILYTTPGDYEYHIRQLSGTDQNITYDATEYDVTVRVTNAENGGLEAEMWAVHPGQSGKQSQITFENKWKTTETPGTIETPAKTSVKTATAVTAKAPKTGDMQNPALYVVVIIVAAGVAISVSLYRKYKKKEEL</sequence>
<keyword evidence="4" id="KW-1185">Reference proteome</keyword>
<dbReference type="EMBL" id="JRFU01000131">
    <property type="protein sequence ID" value="PWE86077.1"/>
    <property type="molecule type" value="Genomic_DNA"/>
</dbReference>
<keyword evidence="1" id="KW-0472">Membrane</keyword>
<dbReference type="AlphaFoldDB" id="A0A2V1JMU5"/>
<dbReference type="RefSeq" id="WP_158582269.1">
    <property type="nucleotide sequence ID" value="NZ_CABMEW010000015.1"/>
</dbReference>
<evidence type="ECO:0000256" key="1">
    <source>
        <dbReference type="SAM" id="Phobius"/>
    </source>
</evidence>
<dbReference type="InterPro" id="IPR022464">
    <property type="entry name" value="Strep_pil_isopept_link"/>
</dbReference>